<protein>
    <recommendedName>
        <fullName evidence="2">6-bladed beta-propeller</fullName>
    </recommendedName>
</protein>
<evidence type="ECO:0000313" key="1">
    <source>
        <dbReference type="EMBL" id="MRY14896.1"/>
    </source>
</evidence>
<dbReference type="EMBL" id="WKLP01000089">
    <property type="protein sequence ID" value="MRY14896.1"/>
    <property type="molecule type" value="Genomic_DNA"/>
</dbReference>
<dbReference type="Pfam" id="PF15869">
    <property type="entry name" value="TolB_like"/>
    <property type="match status" value="1"/>
</dbReference>
<evidence type="ECO:0008006" key="2">
    <source>
        <dbReference type="Google" id="ProtNLM"/>
    </source>
</evidence>
<comment type="caution">
    <text evidence="1">The sequence shown here is derived from an EMBL/GenBank/DDBJ whole genome shotgun (WGS) entry which is preliminary data.</text>
</comment>
<proteinExistence type="predicted"/>
<organism evidence="1">
    <name type="scientific">Parabacteroides goldsteinii</name>
    <dbReference type="NCBI Taxonomy" id="328812"/>
    <lineage>
        <taxon>Bacteria</taxon>
        <taxon>Pseudomonadati</taxon>
        <taxon>Bacteroidota</taxon>
        <taxon>Bacteroidia</taxon>
        <taxon>Bacteroidales</taxon>
        <taxon>Tannerellaceae</taxon>
        <taxon>Parabacteroides</taxon>
    </lineage>
</organism>
<accession>A0A6G1ZLQ7</accession>
<dbReference type="SUPFAM" id="SSF75011">
    <property type="entry name" value="3-carboxy-cis,cis-mucoante lactonizing enzyme"/>
    <property type="match status" value="1"/>
</dbReference>
<dbReference type="AlphaFoldDB" id="A0A6G1ZLQ7"/>
<sequence>MKYYILISTIIFLLNGCSQSSSQLTYIKESKIGTQLNAITHKIPPVLLSPFSLCVTNDKLVVLESKSDTLFKVFNVNNFQHIYNAGTRGGGPNEFLTIAPHYFLPTDKGFKVLFTETNDINEYAVTDSEITLEKTNNLKIERKGLNGLSYLNNEKYIMTSDFNSDHEYEILNNASGEISSMGKYPEDSQTADKKGIERYTSYLKNGVAHPTGAYFASFYLNFKRMKIYDANGNMKKDVILKIEPYNSNISDEIKESMVYYYTSPAADDKYIYVLCANKNRNDYFKKMPELQIWDWEGNLISRHQCDKNISMITLDKKRNKIYAVDYYIEDEIYEYDLKFIHNN</sequence>
<name>A0A6G1ZLQ7_9BACT</name>
<dbReference type="RefSeq" id="WP_010799952.1">
    <property type="nucleotide sequence ID" value="NZ_CAJSYT010000004.1"/>
</dbReference>
<reference evidence="1" key="1">
    <citation type="journal article" date="2019" name="Nat. Med.">
        <title>A library of human gut bacterial isolates paired with longitudinal multiomics data enables mechanistic microbiome research.</title>
        <authorList>
            <person name="Poyet M."/>
            <person name="Groussin M."/>
            <person name="Gibbons S.M."/>
            <person name="Avila-Pacheco J."/>
            <person name="Jiang X."/>
            <person name="Kearney S.M."/>
            <person name="Perrotta A.R."/>
            <person name="Berdy B."/>
            <person name="Zhao S."/>
            <person name="Lieberman T.D."/>
            <person name="Swanson P.K."/>
            <person name="Smith M."/>
            <person name="Roesemann S."/>
            <person name="Alexander J.E."/>
            <person name="Rich S.A."/>
            <person name="Livny J."/>
            <person name="Vlamakis H."/>
            <person name="Clish C."/>
            <person name="Bullock K."/>
            <person name="Deik A."/>
            <person name="Scott J."/>
            <person name="Pierce K.A."/>
            <person name="Xavier R.J."/>
            <person name="Alm E.J."/>
        </authorList>
    </citation>
    <scope>NUCLEOTIDE SEQUENCE</scope>
    <source>
        <strain evidence="1">BIOML-A4</strain>
    </source>
</reference>
<gene>
    <name evidence="1" type="ORF">GKE01_26180</name>
</gene>